<evidence type="ECO:0000256" key="1">
    <source>
        <dbReference type="ARBA" id="ARBA00022723"/>
    </source>
</evidence>
<name>A0AAV8PP91_ENSVE</name>
<keyword evidence="2" id="KW-0863">Zinc-finger</keyword>
<dbReference type="PANTHER" id="PTHR33826:SF2">
    <property type="entry name" value="HYDROXYPROLINE-RICH GLYCOPROTEIN FAMILY PROTEIN"/>
    <property type="match status" value="1"/>
</dbReference>
<dbReference type="SMART" id="SM00744">
    <property type="entry name" value="RINGv"/>
    <property type="match status" value="1"/>
</dbReference>
<comment type="caution">
    <text evidence="7">The sequence shown here is derived from an EMBL/GenBank/DDBJ whole genome shotgun (WGS) entry which is preliminary data.</text>
</comment>
<accession>A0AAV8PP91</accession>
<feature type="region of interest" description="Disordered" evidence="4">
    <location>
        <begin position="314"/>
        <end position="378"/>
    </location>
</feature>
<evidence type="ECO:0000313" key="7">
    <source>
        <dbReference type="EMBL" id="KAJ8497679.1"/>
    </source>
</evidence>
<feature type="transmembrane region" description="Helical" evidence="5">
    <location>
        <begin position="43"/>
        <end position="61"/>
    </location>
</feature>
<feature type="transmembrane region" description="Helical" evidence="5">
    <location>
        <begin position="893"/>
        <end position="920"/>
    </location>
</feature>
<evidence type="ECO:0000256" key="2">
    <source>
        <dbReference type="ARBA" id="ARBA00022771"/>
    </source>
</evidence>
<feature type="domain" description="RING-CH-type" evidence="6">
    <location>
        <begin position="715"/>
        <end position="777"/>
    </location>
</feature>
<dbReference type="Gene3D" id="3.30.40.10">
    <property type="entry name" value="Zinc/RING finger domain, C3HC4 (zinc finger)"/>
    <property type="match status" value="1"/>
</dbReference>
<keyword evidence="5" id="KW-0472">Membrane</keyword>
<feature type="transmembrane region" description="Helical" evidence="5">
    <location>
        <begin position="839"/>
        <end position="861"/>
    </location>
</feature>
<feature type="transmembrane region" description="Helical" evidence="5">
    <location>
        <begin position="867"/>
        <end position="886"/>
    </location>
</feature>
<dbReference type="GO" id="GO:0008270">
    <property type="term" value="F:zinc ion binding"/>
    <property type="evidence" value="ECO:0007669"/>
    <property type="project" value="UniProtKB-KW"/>
</dbReference>
<keyword evidence="3" id="KW-0862">Zinc</keyword>
<organism evidence="7 8">
    <name type="scientific">Ensete ventricosum</name>
    <name type="common">Abyssinian banana</name>
    <name type="synonym">Musa ensete</name>
    <dbReference type="NCBI Taxonomy" id="4639"/>
    <lineage>
        <taxon>Eukaryota</taxon>
        <taxon>Viridiplantae</taxon>
        <taxon>Streptophyta</taxon>
        <taxon>Embryophyta</taxon>
        <taxon>Tracheophyta</taxon>
        <taxon>Spermatophyta</taxon>
        <taxon>Magnoliopsida</taxon>
        <taxon>Liliopsida</taxon>
        <taxon>Zingiberales</taxon>
        <taxon>Musaceae</taxon>
        <taxon>Ensete</taxon>
    </lineage>
</organism>
<feature type="compositionally biased region" description="Polar residues" evidence="4">
    <location>
        <begin position="460"/>
        <end position="472"/>
    </location>
</feature>
<keyword evidence="8" id="KW-1185">Reference proteome</keyword>
<evidence type="ECO:0000256" key="5">
    <source>
        <dbReference type="SAM" id="Phobius"/>
    </source>
</evidence>
<proteinExistence type="predicted"/>
<dbReference type="EMBL" id="JAQQAF010000003">
    <property type="protein sequence ID" value="KAJ8497679.1"/>
    <property type="molecule type" value="Genomic_DNA"/>
</dbReference>
<gene>
    <name evidence="7" type="ORF">OPV22_008231</name>
</gene>
<dbReference type="Proteomes" id="UP001222027">
    <property type="component" value="Unassembled WGS sequence"/>
</dbReference>
<dbReference type="SUPFAM" id="SSF57850">
    <property type="entry name" value="RING/U-box"/>
    <property type="match status" value="1"/>
</dbReference>
<dbReference type="PROSITE" id="PS51292">
    <property type="entry name" value="ZF_RING_CH"/>
    <property type="match status" value="1"/>
</dbReference>
<feature type="region of interest" description="Disordered" evidence="4">
    <location>
        <begin position="690"/>
        <end position="716"/>
    </location>
</feature>
<feature type="compositionally biased region" description="Low complexity" evidence="4">
    <location>
        <begin position="480"/>
        <end position="489"/>
    </location>
</feature>
<dbReference type="AlphaFoldDB" id="A0AAV8PP91"/>
<dbReference type="CDD" id="cd16495">
    <property type="entry name" value="RING_CH-C4HC3_MARCH"/>
    <property type="match status" value="1"/>
</dbReference>
<sequence length="935" mass="101934">MGKSEDEQPTPSHQAALQEAAAENSGARCPSCRLIGRIARPRCVASLILSLAVLLSAVFWLPPFLRRYEGSGRPDKDPRLTADIVASFKLQKPVASLSSTIGKLQVDIFDEIGVPDSSVAIIYLEPLSGSNWTNVVFGVWPYPKSSTLSSTGLSILRASFMSLVIRQSSLHLTSSLFGNSSFFEVLKFPGEITIIPFQKAFLLQKVQMLFNFTLNFPIYQVQDRIDELEDQMKAGLLLNSNENLYIKLTNMDGSTVAPPTIVQTFIVLAVGNRQPSLPRWKELAQTIQNSSAGNLGLNHTLFGRVKQIRLSSFAQHSNSGGDTASPSPAPQPKPDHHPHHLHHPHHHYKHHFPMHHAPGPASDTHGQRASTPSGCRYGFPSKPKSFRYLTPAAAPADAPMLSAAAPAAVKRHSTRPVSSPHHFGSPSNAPQHLHAPRAHEKSPVPAPNIKSVSPLPAVSFTHQQPPSESITDNKPPGGTSSISPAPYSSSASDPLLAIAVVIYIILLRQSPLFPLPVAREGMEGESVTVPQGANEASSSSPSQKIEHQILQPIVEGITYLDSSNATDLTLQIPSRGTSSTGGFSCGRSFKNKTPVVDGERSSLLNPVLAEDPDKREGTETAFYANLVSAFSWKRCTSLPNTPAPCLSPSPVNNRAYEQQSSQKTATRSKVPRSLSVPVRNIVIVRSVSFSVQNEDTPTEPPDDQQGPMTEDNDEEIPEDEAVCRICLIGLNEGGNWLKMECSCKGALRLTHEECAVKWFSLRGNKKCEVCGQEVLNLPVTLLRIQNAAHRDSGQQHPGQSSSLLLARTWQDVAVLLLISTMCYFFFLEQLLVNDMKSHAVMVAAPFSLTLGLLGSVFSVALARKEYVWAYSAFQFSLVIIFLHLFYSVIQLKAVFAILIASFAGFGISMGINSLFLQFFAWRARAVQQQMNTNPA</sequence>
<dbReference type="InterPro" id="IPR055464">
    <property type="entry name" value="DUF7036"/>
</dbReference>
<dbReference type="PANTHER" id="PTHR33826">
    <property type="entry name" value="F20B24.21"/>
    <property type="match status" value="1"/>
</dbReference>
<keyword evidence="5" id="KW-0812">Transmembrane</keyword>
<keyword evidence="1" id="KW-0479">Metal-binding</keyword>
<dbReference type="Pfam" id="PF23041">
    <property type="entry name" value="DUF7036"/>
    <property type="match status" value="2"/>
</dbReference>
<dbReference type="InterPro" id="IPR011016">
    <property type="entry name" value="Znf_RING-CH"/>
</dbReference>
<evidence type="ECO:0000259" key="6">
    <source>
        <dbReference type="PROSITE" id="PS51292"/>
    </source>
</evidence>
<feature type="compositionally biased region" description="Polar residues" evidence="4">
    <location>
        <begin position="649"/>
        <end position="667"/>
    </location>
</feature>
<feature type="region of interest" description="Disordered" evidence="4">
    <location>
        <begin position="405"/>
        <end position="489"/>
    </location>
</feature>
<feature type="compositionally biased region" description="Polar residues" evidence="4">
    <location>
        <begin position="314"/>
        <end position="325"/>
    </location>
</feature>
<dbReference type="Pfam" id="PF12906">
    <property type="entry name" value="RINGv"/>
    <property type="match status" value="1"/>
</dbReference>
<protein>
    <recommendedName>
        <fullName evidence="6">RING-CH-type domain-containing protein</fullName>
    </recommendedName>
</protein>
<evidence type="ECO:0000256" key="3">
    <source>
        <dbReference type="ARBA" id="ARBA00022833"/>
    </source>
</evidence>
<dbReference type="InterPro" id="IPR013083">
    <property type="entry name" value="Znf_RING/FYVE/PHD"/>
</dbReference>
<feature type="compositionally biased region" description="Basic residues" evidence="4">
    <location>
        <begin position="336"/>
        <end position="354"/>
    </location>
</feature>
<feature type="region of interest" description="Disordered" evidence="4">
    <location>
        <begin position="643"/>
        <end position="671"/>
    </location>
</feature>
<evidence type="ECO:0000313" key="8">
    <source>
        <dbReference type="Proteomes" id="UP001222027"/>
    </source>
</evidence>
<reference evidence="7 8" key="1">
    <citation type="submission" date="2022-12" db="EMBL/GenBank/DDBJ databases">
        <title>Chromosome-scale assembly of the Ensete ventricosum genome.</title>
        <authorList>
            <person name="Dussert Y."/>
            <person name="Stocks J."/>
            <person name="Wendawek A."/>
            <person name="Woldeyes F."/>
            <person name="Nichols R.A."/>
            <person name="Borrell J.S."/>
        </authorList>
    </citation>
    <scope>NUCLEOTIDE SEQUENCE [LARGE SCALE GENOMIC DNA]</scope>
    <source>
        <strain evidence="8">cv. Maze</strain>
        <tissue evidence="7">Seeds</tissue>
    </source>
</reference>
<feature type="transmembrane region" description="Helical" evidence="5">
    <location>
        <begin position="809"/>
        <end position="827"/>
    </location>
</feature>
<evidence type="ECO:0000256" key="4">
    <source>
        <dbReference type="SAM" id="MobiDB-lite"/>
    </source>
</evidence>
<keyword evidence="5" id="KW-1133">Transmembrane helix</keyword>